<gene>
    <name evidence="1" type="ORF">DRW41_04190</name>
</gene>
<dbReference type="AlphaFoldDB" id="A0A3D8GXH5"/>
<dbReference type="OrthoDB" id="2885067at2"/>
<dbReference type="InterPro" id="IPR005623">
    <property type="entry name" value="Chaperone_NapD_NO3_reduct"/>
</dbReference>
<dbReference type="Gene3D" id="3.30.70.920">
    <property type="match status" value="1"/>
</dbReference>
<reference evidence="1 2" key="1">
    <citation type="submission" date="2018-07" db="EMBL/GenBank/DDBJ databases">
        <title>Bacillus sp. YLB-04 draft genome sequence.</title>
        <authorList>
            <person name="Yu L."/>
            <person name="Tang X."/>
        </authorList>
    </citation>
    <scope>NUCLEOTIDE SEQUENCE [LARGE SCALE GENOMIC DNA]</scope>
    <source>
        <strain evidence="1 2">YLB-04</strain>
    </source>
</reference>
<dbReference type="Proteomes" id="UP000257144">
    <property type="component" value="Unassembled WGS sequence"/>
</dbReference>
<dbReference type="Pfam" id="PF03927">
    <property type="entry name" value="NapD"/>
    <property type="match status" value="1"/>
</dbReference>
<organism evidence="1 2">
    <name type="scientific">Neobacillus piezotolerans</name>
    <dbReference type="NCBI Taxonomy" id="2259171"/>
    <lineage>
        <taxon>Bacteria</taxon>
        <taxon>Bacillati</taxon>
        <taxon>Bacillota</taxon>
        <taxon>Bacilli</taxon>
        <taxon>Bacillales</taxon>
        <taxon>Bacillaceae</taxon>
        <taxon>Neobacillus</taxon>
    </lineage>
</organism>
<sequence length="109" mass="11865">MLTYRIPSMNQPYGPIRYECIGFSFSQEGGESMVVSGLYVDTIEGKALSAAIAISKIKGVDVRHIEENNKIMVTIESDTPGQNETISDSLIRIEGVLGTSVVFSNYKGT</sequence>
<keyword evidence="2" id="KW-1185">Reference proteome</keyword>
<protein>
    <recommendedName>
        <fullName evidence="3">ACT domain-containing protein</fullName>
    </recommendedName>
</protein>
<evidence type="ECO:0000313" key="1">
    <source>
        <dbReference type="EMBL" id="RDU38766.1"/>
    </source>
</evidence>
<accession>A0A3D8GXH5</accession>
<evidence type="ECO:0000313" key="2">
    <source>
        <dbReference type="Proteomes" id="UP000257144"/>
    </source>
</evidence>
<evidence type="ECO:0008006" key="3">
    <source>
        <dbReference type="Google" id="ProtNLM"/>
    </source>
</evidence>
<proteinExistence type="predicted"/>
<dbReference type="EMBL" id="QNQT01000001">
    <property type="protein sequence ID" value="RDU38766.1"/>
    <property type="molecule type" value="Genomic_DNA"/>
</dbReference>
<comment type="caution">
    <text evidence="1">The sequence shown here is derived from an EMBL/GenBank/DDBJ whole genome shotgun (WGS) entry which is preliminary data.</text>
</comment>
<name>A0A3D8GXH5_9BACI</name>